<dbReference type="RefSeq" id="WP_176980612.1">
    <property type="nucleotide sequence ID" value="NZ_FNRD01000008.1"/>
</dbReference>
<protein>
    <submittedName>
        <fullName evidence="1">Uncharacterized protein</fullName>
    </submittedName>
</protein>
<dbReference type="AlphaFoldDB" id="A0A1H4DQA4"/>
<accession>A0A1H4DQA4</accession>
<dbReference type="Proteomes" id="UP000198951">
    <property type="component" value="Unassembled WGS sequence"/>
</dbReference>
<name>A0A1H4DQA4_9FLAO</name>
<organism evidence="1 2">
    <name type="scientific">Flavobacterium gillisiae</name>
    <dbReference type="NCBI Taxonomy" id="150146"/>
    <lineage>
        <taxon>Bacteria</taxon>
        <taxon>Pseudomonadati</taxon>
        <taxon>Bacteroidota</taxon>
        <taxon>Flavobacteriia</taxon>
        <taxon>Flavobacteriales</taxon>
        <taxon>Flavobacteriaceae</taxon>
        <taxon>Flavobacterium</taxon>
    </lineage>
</organism>
<dbReference type="EMBL" id="FNRD01000008">
    <property type="protein sequence ID" value="SEA74953.1"/>
    <property type="molecule type" value="Genomic_DNA"/>
</dbReference>
<gene>
    <name evidence="1" type="ORF">SAMN05443667_10859</name>
</gene>
<sequence>MAKIYSKKSLVTRTMKPRKEVVSFLLNYSKALSMIEIDNHSFEIISN</sequence>
<proteinExistence type="predicted"/>
<evidence type="ECO:0000313" key="1">
    <source>
        <dbReference type="EMBL" id="SEA74953.1"/>
    </source>
</evidence>
<evidence type="ECO:0000313" key="2">
    <source>
        <dbReference type="Proteomes" id="UP000198951"/>
    </source>
</evidence>
<keyword evidence="2" id="KW-1185">Reference proteome</keyword>
<reference evidence="2" key="1">
    <citation type="submission" date="2016-10" db="EMBL/GenBank/DDBJ databases">
        <authorList>
            <person name="Varghese N."/>
            <person name="Submissions S."/>
        </authorList>
    </citation>
    <scope>NUCLEOTIDE SEQUENCE [LARGE SCALE GENOMIC DNA]</scope>
    <source>
        <strain evidence="2">DSM 22376</strain>
    </source>
</reference>